<keyword evidence="14" id="KW-1185">Reference proteome</keyword>
<feature type="region of interest" description="Disordered" evidence="9">
    <location>
        <begin position="151"/>
        <end position="183"/>
    </location>
</feature>
<evidence type="ECO:0000259" key="11">
    <source>
        <dbReference type="PROSITE" id="PS50111"/>
    </source>
</evidence>
<accession>A0ABR6Y7T1</accession>
<protein>
    <submittedName>
        <fullName evidence="13">Cache domain-containing protein</fullName>
    </submittedName>
</protein>
<keyword evidence="4 10" id="KW-0812">Transmembrane</keyword>
<name>A0ABR6Y7T1_9BURK</name>
<dbReference type="InterPro" id="IPR004090">
    <property type="entry name" value="Chemotax_Me-accpt_rcpt"/>
</dbReference>
<dbReference type="SUPFAM" id="SSF58104">
    <property type="entry name" value="Methyl-accepting chemotaxis protein (MCP) signaling domain"/>
    <property type="match status" value="1"/>
</dbReference>
<evidence type="ECO:0000256" key="6">
    <source>
        <dbReference type="ARBA" id="ARBA00023136"/>
    </source>
</evidence>
<comment type="caution">
    <text evidence="13">The sequence shown here is derived from an EMBL/GenBank/DDBJ whole genome shotgun (WGS) entry which is preliminary data.</text>
</comment>
<evidence type="ECO:0000256" key="10">
    <source>
        <dbReference type="SAM" id="Phobius"/>
    </source>
</evidence>
<dbReference type="Pfam" id="PF17200">
    <property type="entry name" value="sCache_2"/>
    <property type="match status" value="1"/>
</dbReference>
<dbReference type="InterPro" id="IPR033480">
    <property type="entry name" value="sCache_2"/>
</dbReference>
<feature type="transmembrane region" description="Helical" evidence="10">
    <location>
        <begin position="55"/>
        <end position="75"/>
    </location>
</feature>
<evidence type="ECO:0000256" key="1">
    <source>
        <dbReference type="ARBA" id="ARBA00004651"/>
    </source>
</evidence>
<evidence type="ECO:0000256" key="4">
    <source>
        <dbReference type="ARBA" id="ARBA00022692"/>
    </source>
</evidence>
<evidence type="ECO:0000256" key="5">
    <source>
        <dbReference type="ARBA" id="ARBA00022989"/>
    </source>
</evidence>
<dbReference type="Proteomes" id="UP000624279">
    <property type="component" value="Unassembled WGS sequence"/>
</dbReference>
<dbReference type="PANTHER" id="PTHR43531:SF11">
    <property type="entry name" value="METHYL-ACCEPTING CHEMOTAXIS PROTEIN 3"/>
    <property type="match status" value="1"/>
</dbReference>
<comment type="similarity">
    <text evidence="7">Belongs to the methyl-accepting chemotaxis (MCP) protein family.</text>
</comment>
<keyword evidence="6 10" id="KW-0472">Membrane</keyword>
<dbReference type="SMART" id="SM00283">
    <property type="entry name" value="MA"/>
    <property type="match status" value="1"/>
</dbReference>
<keyword evidence="5 10" id="KW-1133">Transmembrane helix</keyword>
<proteinExistence type="inferred from homology"/>
<feature type="transmembrane region" description="Helical" evidence="10">
    <location>
        <begin position="22"/>
        <end position="43"/>
    </location>
</feature>
<evidence type="ECO:0000313" key="14">
    <source>
        <dbReference type="Proteomes" id="UP000624279"/>
    </source>
</evidence>
<evidence type="ECO:0000256" key="3">
    <source>
        <dbReference type="ARBA" id="ARBA00022500"/>
    </source>
</evidence>
<dbReference type="EMBL" id="JACOGA010000002">
    <property type="protein sequence ID" value="MBC3872648.1"/>
    <property type="molecule type" value="Genomic_DNA"/>
</dbReference>
<dbReference type="Gene3D" id="1.10.287.950">
    <property type="entry name" value="Methyl-accepting chemotaxis protein"/>
    <property type="match status" value="1"/>
</dbReference>
<dbReference type="PROSITE" id="PS50885">
    <property type="entry name" value="HAMP"/>
    <property type="match status" value="1"/>
</dbReference>
<reference evidence="13 14" key="1">
    <citation type="submission" date="2020-08" db="EMBL/GenBank/DDBJ databases">
        <title>Novel species isolated from subtropical streams in China.</title>
        <authorList>
            <person name="Lu H."/>
        </authorList>
    </citation>
    <scope>NUCLEOTIDE SEQUENCE [LARGE SCALE GENOMIC DNA]</scope>
    <source>
        <strain evidence="13 14">LX15W</strain>
    </source>
</reference>
<evidence type="ECO:0000256" key="2">
    <source>
        <dbReference type="ARBA" id="ARBA00022475"/>
    </source>
</evidence>
<dbReference type="InterPro" id="IPR004089">
    <property type="entry name" value="MCPsignal_dom"/>
</dbReference>
<dbReference type="PANTHER" id="PTHR43531">
    <property type="entry name" value="PROTEIN ICFG"/>
    <property type="match status" value="1"/>
</dbReference>
<keyword evidence="3" id="KW-0145">Chemotaxis</keyword>
<dbReference type="CDD" id="cd11386">
    <property type="entry name" value="MCP_signal"/>
    <property type="match status" value="1"/>
</dbReference>
<evidence type="ECO:0000259" key="12">
    <source>
        <dbReference type="PROSITE" id="PS50885"/>
    </source>
</evidence>
<keyword evidence="2" id="KW-1003">Cell membrane</keyword>
<sequence>MKNVFLLPGINLMRRLSLFGKFLLLIFFNALPCWLWFCAQPGATQLFAMNAGLNYLFAALWCIGIYLSVALYLSFSQDLADIKLSAEKLAHGDLRLSSKLDGIDELAQLMQEIIKIAGSLSSIVANVRSGAAYVAYSGASIARGNHALSERTEQQASNLEETSASVDELSTAVKDSANRAGTATEQATQLRKVADASADAMEKAIISVDQIQQSTKQMDEIVSVIDGIAFQTNILALNAAVEAARAGESGRGFAVVASEVRSLAQRSAASAKEIRGLIGASSEQVESGVKHIRAVGSNIEQVVGGIRQVESNMTVVASSSAAQSASLSEIRSAMHQLDTITQSNAAMVERAVGQADILEERASALVSLVDMFQLQQGSPIEALQLVEKAIVYYEQAATDEQFLQGITKSAQQFSDRDMYVFALDRRGYYLAFAGNAAKLGSRVQDIPGVDGARLVAAIFAQAEIEPGWVEYAITNPSTGTVQTKMSYVRMLNDMAIGCGVYKNFVGL</sequence>
<evidence type="ECO:0000256" key="8">
    <source>
        <dbReference type="PROSITE-ProRule" id="PRU00284"/>
    </source>
</evidence>
<dbReference type="PRINTS" id="PR00260">
    <property type="entry name" value="CHEMTRNSDUCR"/>
</dbReference>
<organism evidence="13 14">
    <name type="scientific">Undibacterium flavidum</name>
    <dbReference type="NCBI Taxonomy" id="2762297"/>
    <lineage>
        <taxon>Bacteria</taxon>
        <taxon>Pseudomonadati</taxon>
        <taxon>Pseudomonadota</taxon>
        <taxon>Betaproteobacteria</taxon>
        <taxon>Burkholderiales</taxon>
        <taxon>Oxalobacteraceae</taxon>
        <taxon>Undibacterium</taxon>
    </lineage>
</organism>
<dbReference type="InterPro" id="IPR051310">
    <property type="entry name" value="MCP_chemotaxis"/>
</dbReference>
<dbReference type="RefSeq" id="WP_186940627.1">
    <property type="nucleotide sequence ID" value="NZ_JACOGA010000002.1"/>
</dbReference>
<dbReference type="PROSITE" id="PS50111">
    <property type="entry name" value="CHEMOTAXIS_TRANSDUC_2"/>
    <property type="match status" value="1"/>
</dbReference>
<feature type="compositionally biased region" description="Polar residues" evidence="9">
    <location>
        <begin position="154"/>
        <end position="165"/>
    </location>
</feature>
<evidence type="ECO:0000313" key="13">
    <source>
        <dbReference type="EMBL" id="MBC3872648.1"/>
    </source>
</evidence>
<dbReference type="InterPro" id="IPR003660">
    <property type="entry name" value="HAMP_dom"/>
</dbReference>
<comment type="subcellular location">
    <subcellularLocation>
        <location evidence="1">Cell membrane</location>
        <topology evidence="1">Multi-pass membrane protein</topology>
    </subcellularLocation>
</comment>
<dbReference type="Pfam" id="PF00015">
    <property type="entry name" value="MCPsignal"/>
    <property type="match status" value="1"/>
</dbReference>
<gene>
    <name evidence="13" type="ORF">H8K55_03535</name>
</gene>
<feature type="domain" description="HAMP" evidence="12">
    <location>
        <begin position="73"/>
        <end position="125"/>
    </location>
</feature>
<evidence type="ECO:0000256" key="9">
    <source>
        <dbReference type="SAM" id="MobiDB-lite"/>
    </source>
</evidence>
<feature type="domain" description="Methyl-accepting transducer" evidence="11">
    <location>
        <begin position="130"/>
        <end position="359"/>
    </location>
</feature>
<evidence type="ECO:0000256" key="7">
    <source>
        <dbReference type="ARBA" id="ARBA00029447"/>
    </source>
</evidence>
<keyword evidence="8" id="KW-0807">Transducer</keyword>